<evidence type="ECO:0000313" key="2">
    <source>
        <dbReference type="EMBL" id="POG10703.1"/>
    </source>
</evidence>
<reference evidence="2 3" key="1">
    <citation type="submission" date="2016-08" db="EMBL/GenBank/DDBJ databases">
        <authorList>
            <person name="Seilhamer J.J."/>
        </authorList>
    </citation>
    <scope>NUCLEOTIDE SEQUENCE [LARGE SCALE GENOMIC DNA]</scope>
    <source>
        <strain evidence="2 3">KH-21-114</strain>
    </source>
</reference>
<proteinExistence type="predicted"/>
<reference evidence="2 3" key="2">
    <citation type="submission" date="2018-03" db="EMBL/GenBank/DDBJ databases">
        <title>Draft genome of Pseudomonas putida strain KH-21-114.</title>
        <authorList>
            <person name="Yoshizawa S."/>
            <person name="Khan N.H."/>
            <person name="Nishimura M."/>
            <person name="Chiura H.X."/>
            <person name="Ogura Y."/>
            <person name="Hayashi T."/>
            <person name="Kogure K."/>
        </authorList>
    </citation>
    <scope>NUCLEOTIDE SEQUENCE [LARGE SCALE GENOMIC DNA]</scope>
    <source>
        <strain evidence="2 3">KH-21-114</strain>
    </source>
</reference>
<evidence type="ECO:0000313" key="3">
    <source>
        <dbReference type="Proteomes" id="UP000237230"/>
    </source>
</evidence>
<comment type="caution">
    <text evidence="2">The sequence shown here is derived from an EMBL/GenBank/DDBJ whole genome shotgun (WGS) entry which is preliminary data.</text>
</comment>
<dbReference type="OrthoDB" id="6904532at2"/>
<feature type="transmembrane region" description="Helical" evidence="1">
    <location>
        <begin position="60"/>
        <end position="79"/>
    </location>
</feature>
<keyword evidence="1" id="KW-1133">Transmembrane helix</keyword>
<protein>
    <submittedName>
        <fullName evidence="2">Uncharacterized protein</fullName>
    </submittedName>
</protein>
<dbReference type="RefSeq" id="WP_103447473.1">
    <property type="nucleotide sequence ID" value="NZ_MINH01000019.1"/>
</dbReference>
<organism evidence="2 3">
    <name type="scientific">Pseudomonas putida</name>
    <name type="common">Arthrobacter siderocapsulatus</name>
    <dbReference type="NCBI Taxonomy" id="303"/>
    <lineage>
        <taxon>Bacteria</taxon>
        <taxon>Pseudomonadati</taxon>
        <taxon>Pseudomonadota</taxon>
        <taxon>Gammaproteobacteria</taxon>
        <taxon>Pseudomonadales</taxon>
        <taxon>Pseudomonadaceae</taxon>
        <taxon>Pseudomonas</taxon>
    </lineage>
</organism>
<dbReference type="Proteomes" id="UP000237230">
    <property type="component" value="Unassembled WGS sequence"/>
</dbReference>
<feature type="transmembrane region" description="Helical" evidence="1">
    <location>
        <begin position="6"/>
        <end position="26"/>
    </location>
</feature>
<sequence>MKFLLSTLFSFAVTYYVVSLLIQGQLAEIAESLRHRPDAPTPGEYLREVRPHAQRARRQYTLMAGSVLALVVCLLVSWVS</sequence>
<keyword evidence="1" id="KW-0472">Membrane</keyword>
<evidence type="ECO:0000256" key="1">
    <source>
        <dbReference type="SAM" id="Phobius"/>
    </source>
</evidence>
<name>A0A2S3X5E7_PSEPU</name>
<accession>A0A2S3X5E7</accession>
<dbReference type="AlphaFoldDB" id="A0A2S3X5E7"/>
<gene>
    <name evidence="2" type="ORF">BGP84_13565</name>
</gene>
<keyword evidence="1" id="KW-0812">Transmembrane</keyword>
<dbReference type="EMBL" id="MINH01000019">
    <property type="protein sequence ID" value="POG10703.1"/>
    <property type="molecule type" value="Genomic_DNA"/>
</dbReference>